<proteinExistence type="predicted"/>
<dbReference type="PANTHER" id="PTHR15228:SF24">
    <property type="entry name" value="RHO-GAP DOMAIN-CONTAINING PROTEIN"/>
    <property type="match status" value="1"/>
</dbReference>
<dbReference type="Proteomes" id="UP001174909">
    <property type="component" value="Unassembled WGS sequence"/>
</dbReference>
<accession>A0AA35TIK4</accession>
<dbReference type="Gene3D" id="1.10.555.10">
    <property type="entry name" value="Rho GTPase activation protein"/>
    <property type="match status" value="1"/>
</dbReference>
<dbReference type="SUPFAM" id="SSF48350">
    <property type="entry name" value="GTPase activation domain, GAP"/>
    <property type="match status" value="1"/>
</dbReference>
<dbReference type="EMBL" id="CASHTH010003714">
    <property type="protein sequence ID" value="CAI8048226.1"/>
    <property type="molecule type" value="Genomic_DNA"/>
</dbReference>
<protein>
    <submittedName>
        <fullName evidence="5">Rho GTPase-activating protein 24</fullName>
    </submittedName>
</protein>
<dbReference type="FunFam" id="2.30.29.30:FF:000286">
    <property type="entry name" value="PH-protein kinase domain containing protein"/>
    <property type="match status" value="1"/>
</dbReference>
<dbReference type="GO" id="GO:0007165">
    <property type="term" value="P:signal transduction"/>
    <property type="evidence" value="ECO:0007669"/>
    <property type="project" value="InterPro"/>
</dbReference>
<dbReference type="Pfam" id="PF00620">
    <property type="entry name" value="RhoGAP"/>
    <property type="match status" value="1"/>
</dbReference>
<evidence type="ECO:0000256" key="2">
    <source>
        <dbReference type="SAM" id="MobiDB-lite"/>
    </source>
</evidence>
<evidence type="ECO:0000313" key="5">
    <source>
        <dbReference type="EMBL" id="CAI8048226.1"/>
    </source>
</evidence>
<dbReference type="InterPro" id="IPR000198">
    <property type="entry name" value="RhoGAP_dom"/>
</dbReference>
<dbReference type="SUPFAM" id="SSF50729">
    <property type="entry name" value="PH domain-like"/>
    <property type="match status" value="1"/>
</dbReference>
<dbReference type="PROSITE" id="PS50238">
    <property type="entry name" value="RHOGAP"/>
    <property type="match status" value="1"/>
</dbReference>
<reference evidence="5" key="1">
    <citation type="submission" date="2023-03" db="EMBL/GenBank/DDBJ databases">
        <authorList>
            <person name="Steffen K."/>
            <person name="Cardenas P."/>
        </authorList>
    </citation>
    <scope>NUCLEOTIDE SEQUENCE</scope>
</reference>
<dbReference type="InterPro" id="IPR051025">
    <property type="entry name" value="RhoGAP"/>
</dbReference>
<dbReference type="AlphaFoldDB" id="A0AA35TIK4"/>
<dbReference type="PANTHER" id="PTHR15228">
    <property type="entry name" value="SPERMATHECAL PHYSIOLOGY VARIANT"/>
    <property type="match status" value="1"/>
</dbReference>
<sequence length="504" mass="56485">MSNKAKGKTKAIRKSGWLSKRGGRIHTWHRRWFVLTGDLLFYHKSPQDSRPTGTIPLAGNRVIRHLDDQRNNTSFRFEIISGRGQQISNTHNTYLISADSAAEADEWVAVIRRVMHEPYGGGMFGRSLEETMAVETRLGGSYVPIFLHRCVTFLREHALHEVGIFRLPGQASRVQDLKELYDQGCQQQFSASEDVHTVGSLLKLYLRELPEPLVPFDCYSFFQSAVKKLSIGMEAAVEDLQRALLHLPKVNINVLKYLVRFLSEIQDYSEDNKMTALNLATVFGPNILRPRSADARLLMECNTTCTDFVCVAIKQQRRLFPSTSDEKPPKRLSIVFSVDELQTGWADGGRLVQRSLYNPQENSPKHSTSRSRRGSAPYLISLPQEEQQRKSGVVASMVQHFNLRSTRSVSQISGSLEISSPVDVWHTAGQKPGGPALQKLLALNVESNLVQPQSLVQSGLQVSTSSEDVKMGPPVPPTSYTNRFSGSGKDWLLSCSMLYILGVW</sequence>
<feature type="region of interest" description="Disordered" evidence="2">
    <location>
        <begin position="356"/>
        <end position="376"/>
    </location>
</feature>
<feature type="domain" description="Rho-GAP" evidence="4">
    <location>
        <begin position="126"/>
        <end position="320"/>
    </location>
</feature>
<dbReference type="InterPro" id="IPR008936">
    <property type="entry name" value="Rho_GTPase_activation_prot"/>
</dbReference>
<evidence type="ECO:0000256" key="1">
    <source>
        <dbReference type="ARBA" id="ARBA00022468"/>
    </source>
</evidence>
<organism evidence="5 6">
    <name type="scientific">Geodia barretti</name>
    <name type="common">Barrett's horny sponge</name>
    <dbReference type="NCBI Taxonomy" id="519541"/>
    <lineage>
        <taxon>Eukaryota</taxon>
        <taxon>Metazoa</taxon>
        <taxon>Porifera</taxon>
        <taxon>Demospongiae</taxon>
        <taxon>Heteroscleromorpha</taxon>
        <taxon>Tetractinellida</taxon>
        <taxon>Astrophorina</taxon>
        <taxon>Geodiidae</taxon>
        <taxon>Geodia</taxon>
    </lineage>
</organism>
<dbReference type="Gene3D" id="2.30.29.30">
    <property type="entry name" value="Pleckstrin-homology domain (PH domain)/Phosphotyrosine-binding domain (PTB)"/>
    <property type="match status" value="1"/>
</dbReference>
<dbReference type="InterPro" id="IPR001849">
    <property type="entry name" value="PH_domain"/>
</dbReference>
<comment type="caution">
    <text evidence="5">The sequence shown here is derived from an EMBL/GenBank/DDBJ whole genome shotgun (WGS) entry which is preliminary data.</text>
</comment>
<dbReference type="SMART" id="SM00233">
    <property type="entry name" value="PH"/>
    <property type="match status" value="1"/>
</dbReference>
<dbReference type="GO" id="GO:0005096">
    <property type="term" value="F:GTPase activator activity"/>
    <property type="evidence" value="ECO:0007669"/>
    <property type="project" value="UniProtKB-KW"/>
</dbReference>
<evidence type="ECO:0000259" key="4">
    <source>
        <dbReference type="PROSITE" id="PS50238"/>
    </source>
</evidence>
<evidence type="ECO:0000259" key="3">
    <source>
        <dbReference type="PROSITE" id="PS50003"/>
    </source>
</evidence>
<feature type="compositionally biased region" description="Polar residues" evidence="2">
    <location>
        <begin position="356"/>
        <end position="366"/>
    </location>
</feature>
<dbReference type="InterPro" id="IPR011993">
    <property type="entry name" value="PH-like_dom_sf"/>
</dbReference>
<dbReference type="SMART" id="SM00324">
    <property type="entry name" value="RhoGAP"/>
    <property type="match status" value="1"/>
</dbReference>
<keyword evidence="6" id="KW-1185">Reference proteome</keyword>
<gene>
    <name evidence="5" type="ORF">GBAR_LOCUS26624</name>
</gene>
<name>A0AA35TIK4_GEOBA</name>
<keyword evidence="1" id="KW-0343">GTPase activation</keyword>
<dbReference type="Pfam" id="PF00169">
    <property type="entry name" value="PH"/>
    <property type="match status" value="1"/>
</dbReference>
<dbReference type="GO" id="GO:0051056">
    <property type="term" value="P:regulation of small GTPase mediated signal transduction"/>
    <property type="evidence" value="ECO:0007669"/>
    <property type="project" value="UniProtKB-ARBA"/>
</dbReference>
<feature type="domain" description="PH" evidence="3">
    <location>
        <begin position="11"/>
        <end position="116"/>
    </location>
</feature>
<evidence type="ECO:0000313" key="6">
    <source>
        <dbReference type="Proteomes" id="UP001174909"/>
    </source>
</evidence>
<dbReference type="PROSITE" id="PS50003">
    <property type="entry name" value="PH_DOMAIN"/>
    <property type="match status" value="1"/>
</dbReference>